<keyword evidence="2 7" id="KW-0812">Transmembrane</keyword>
<keyword evidence="4" id="KW-1133">Transmembrane helix</keyword>
<feature type="compositionally biased region" description="Low complexity" evidence="9">
    <location>
        <begin position="77"/>
        <end position="88"/>
    </location>
</feature>
<evidence type="ECO:0000256" key="4">
    <source>
        <dbReference type="ARBA" id="ARBA00022989"/>
    </source>
</evidence>
<evidence type="ECO:0000256" key="8">
    <source>
        <dbReference type="SAM" id="Coils"/>
    </source>
</evidence>
<keyword evidence="6" id="KW-0472">Membrane</keyword>
<feature type="region of interest" description="Disordered" evidence="9">
    <location>
        <begin position="26"/>
        <end position="110"/>
    </location>
</feature>
<evidence type="ECO:0000313" key="12">
    <source>
        <dbReference type="Proteomes" id="UP000663832"/>
    </source>
</evidence>
<dbReference type="PANTHER" id="PTHR15415:SF7">
    <property type="entry name" value="MICOS COMPLEX SUBUNIT MIC60"/>
    <property type="match status" value="1"/>
</dbReference>
<evidence type="ECO:0000313" key="13">
    <source>
        <dbReference type="Proteomes" id="UP000663877"/>
    </source>
</evidence>
<evidence type="ECO:0000256" key="9">
    <source>
        <dbReference type="SAM" id="MobiDB-lite"/>
    </source>
</evidence>
<keyword evidence="8" id="KW-0175">Coiled coil</keyword>
<comment type="function">
    <text evidence="7">Component of the MICOS complex, a large protein complex of the mitochondrial inner membrane that plays crucial roles in the maintenance of crista junctions, inner membrane architecture, and formation of contact sites to the outer membrane.</text>
</comment>
<evidence type="ECO:0000256" key="7">
    <source>
        <dbReference type="RuleBase" id="RU363000"/>
    </source>
</evidence>
<name>A0A814A185_9BILA</name>
<dbReference type="AlphaFoldDB" id="A0A814A185"/>
<dbReference type="Gene3D" id="1.20.120.20">
    <property type="entry name" value="Apolipoprotein"/>
    <property type="match status" value="1"/>
</dbReference>
<dbReference type="PANTHER" id="PTHR15415">
    <property type="entry name" value="MITOFILIN"/>
    <property type="match status" value="1"/>
</dbReference>
<evidence type="ECO:0000256" key="6">
    <source>
        <dbReference type="ARBA" id="ARBA00023136"/>
    </source>
</evidence>
<organism evidence="10 13">
    <name type="scientific">Adineta steineri</name>
    <dbReference type="NCBI Taxonomy" id="433720"/>
    <lineage>
        <taxon>Eukaryota</taxon>
        <taxon>Metazoa</taxon>
        <taxon>Spiralia</taxon>
        <taxon>Gnathifera</taxon>
        <taxon>Rotifera</taxon>
        <taxon>Eurotatoria</taxon>
        <taxon>Bdelloidea</taxon>
        <taxon>Adinetida</taxon>
        <taxon>Adinetidae</taxon>
        <taxon>Adineta</taxon>
    </lineage>
</organism>
<dbReference type="EMBL" id="CAJNOI010000039">
    <property type="protein sequence ID" value="CAF0907884.1"/>
    <property type="molecule type" value="Genomic_DNA"/>
</dbReference>
<keyword evidence="5 7" id="KW-0496">Mitochondrion</keyword>
<feature type="coiled-coil region" evidence="8">
    <location>
        <begin position="534"/>
        <end position="599"/>
    </location>
</feature>
<dbReference type="GO" id="GO:0042407">
    <property type="term" value="P:cristae formation"/>
    <property type="evidence" value="ECO:0007669"/>
    <property type="project" value="TreeGrafter"/>
</dbReference>
<dbReference type="InterPro" id="IPR019133">
    <property type="entry name" value="MIC60"/>
</dbReference>
<evidence type="ECO:0000256" key="3">
    <source>
        <dbReference type="ARBA" id="ARBA00022792"/>
    </source>
</evidence>
<gene>
    <name evidence="10" type="ORF">BJG266_LOCUS10832</name>
    <name evidence="11" type="ORF">QVE165_LOCUS22868</name>
</gene>
<protein>
    <recommendedName>
        <fullName evidence="7">MICOS complex subunit MIC60</fullName>
    </recommendedName>
    <alternativeName>
        <fullName evidence="7">Mitofilin</fullName>
    </alternativeName>
</protein>
<dbReference type="Pfam" id="PF09731">
    <property type="entry name" value="Mitofilin"/>
    <property type="match status" value="1"/>
</dbReference>
<dbReference type="Proteomes" id="UP000663832">
    <property type="component" value="Unassembled WGS sequence"/>
</dbReference>
<evidence type="ECO:0000313" key="11">
    <source>
        <dbReference type="EMBL" id="CAF1148277.1"/>
    </source>
</evidence>
<proteinExistence type="inferred from homology"/>
<feature type="compositionally biased region" description="Polar residues" evidence="9">
    <location>
        <begin position="26"/>
        <end position="68"/>
    </location>
</feature>
<evidence type="ECO:0000256" key="1">
    <source>
        <dbReference type="ARBA" id="ARBA00010877"/>
    </source>
</evidence>
<evidence type="ECO:0000256" key="5">
    <source>
        <dbReference type="ARBA" id="ARBA00023128"/>
    </source>
</evidence>
<dbReference type="Proteomes" id="UP000663877">
    <property type="component" value="Unassembled WGS sequence"/>
</dbReference>
<evidence type="ECO:0000313" key="10">
    <source>
        <dbReference type="EMBL" id="CAF0907884.1"/>
    </source>
</evidence>
<keyword evidence="12" id="KW-1185">Reference proteome</keyword>
<comment type="subunit">
    <text evidence="7">Component of the mitochondrial contact site and cristae organizing system (MICOS) complex.</text>
</comment>
<dbReference type="EMBL" id="CAJNOM010000153">
    <property type="protein sequence ID" value="CAF1148277.1"/>
    <property type="molecule type" value="Genomic_DNA"/>
</dbReference>
<accession>A0A814A185</accession>
<evidence type="ECO:0000256" key="2">
    <source>
        <dbReference type="ARBA" id="ARBA00022692"/>
    </source>
</evidence>
<comment type="similarity">
    <text evidence="1 7">Belongs to the MICOS complex subunit Mic60 family.</text>
</comment>
<comment type="subcellular location">
    <subcellularLocation>
        <location evidence="7">Mitochondrion inner membrane</location>
        <topology evidence="7">Single-pass membrane protein</topology>
    </subcellularLocation>
</comment>
<dbReference type="OrthoDB" id="10261039at2759"/>
<dbReference type="GO" id="GO:0061617">
    <property type="term" value="C:MICOS complex"/>
    <property type="evidence" value="ECO:0007669"/>
    <property type="project" value="TreeGrafter"/>
</dbReference>
<sequence length="824" mass="93163">MLRAAHLPRSQSAAYNFSLVTKRWQQTPASPGTGITASTKSTPGSHTTQYATNNSSSTLKTQTATARPSFNAPIDRTNNPNKTTNTPPSYIPPPSARSSPPTGSGSSGGGGGRMIKSIIYGVTLGLTATLVYAEYENGPFRRQLESTIPYSSTVLGGLDQVIDPVFGRQKPFTKEITDKIPDLAYVKDKIPGKEQIKKIGEQVKDTTNNVLEKLPDKTTIKKAGESAKDAVSNTYHKLTDQNKAKGVVDQATNQVKDAVNTVREALPDTAGLKKGLTHAKEQVQDAAHTVKETVKDALPLAKGKSGEPTKKIGDPMFLEEAGEMGVPPPIPEDKYKKLEEEINHLFAPLSKQLDDALTAAREHVSHMKTLIENPNISTSDHETWKKAEHLQEQARTSYEKVTDTLREWKNKLIEYTTTTSGQIHPEEKKVDEKYQELHKQYTTSTFVKNFRTYIDDATKSFQKEIETMFPSLAGKNPTQLTHEDLQALLVHAHRRIVKLQNDIARMRVNESDSVKAAIDVQRADIDRLVEQRVQERVAKTAEQLTDELKSYEKNLRQQFDEQLKHEIVLQHQALTQYLADVLSRQYQEWAREYEKQLDNESTKINLNLQNQLRTTLDRLHAIEQAIEANYDSQERGRKAQHLWIQAQNILNKVVHGTTTENDLDVISKIVPNEKFVQVLFNQLKTDESPITNEEMLRERFSHVKKLCRRVALINDGHNSLWNYFLSYFQSLLIVRQRDDSILVDDAIDLNQLDTFTILNYVQSYLEHNQWYNALRLMQLLTGEPKNVAQSWINDTRNYLAKKQTSELLEAYSNSIGLGTLPRTA</sequence>
<comment type="caution">
    <text evidence="10">The sequence shown here is derived from an EMBL/GenBank/DDBJ whole genome shotgun (WGS) entry which is preliminary data.</text>
</comment>
<reference evidence="10" key="1">
    <citation type="submission" date="2021-02" db="EMBL/GenBank/DDBJ databases">
        <authorList>
            <person name="Nowell W R."/>
        </authorList>
    </citation>
    <scope>NUCLEOTIDE SEQUENCE</scope>
</reference>
<keyword evidence="3 7" id="KW-0999">Mitochondrion inner membrane</keyword>